<keyword evidence="3" id="KW-1185">Reference proteome</keyword>
<feature type="compositionally biased region" description="Basic and acidic residues" evidence="1">
    <location>
        <begin position="130"/>
        <end position="157"/>
    </location>
</feature>
<name>B9SSJ1_RICCO</name>
<dbReference type="KEGG" id="rcu:8265589"/>
<gene>
    <name evidence="2" type="ORF">RCOM_0511430</name>
</gene>
<dbReference type="Proteomes" id="UP000008311">
    <property type="component" value="Unassembled WGS sequence"/>
</dbReference>
<dbReference type="STRING" id="3988.B9SSJ1"/>
<dbReference type="PANTHER" id="PTHR31903">
    <property type="entry name" value="F12F1.11-RELATED"/>
    <property type="match status" value="1"/>
</dbReference>
<dbReference type="eggNOG" id="ENOG502RZYD">
    <property type="taxonomic scope" value="Eukaryota"/>
</dbReference>
<dbReference type="EMBL" id="EQ974114">
    <property type="protein sequence ID" value="EEF33434.1"/>
    <property type="molecule type" value="Genomic_DNA"/>
</dbReference>
<organism evidence="2 3">
    <name type="scientific">Ricinus communis</name>
    <name type="common">Castor bean</name>
    <dbReference type="NCBI Taxonomy" id="3988"/>
    <lineage>
        <taxon>Eukaryota</taxon>
        <taxon>Viridiplantae</taxon>
        <taxon>Streptophyta</taxon>
        <taxon>Embryophyta</taxon>
        <taxon>Tracheophyta</taxon>
        <taxon>Spermatophyta</taxon>
        <taxon>Magnoliopsida</taxon>
        <taxon>eudicotyledons</taxon>
        <taxon>Gunneridae</taxon>
        <taxon>Pentapetalae</taxon>
        <taxon>rosids</taxon>
        <taxon>fabids</taxon>
        <taxon>Malpighiales</taxon>
        <taxon>Euphorbiaceae</taxon>
        <taxon>Acalyphoideae</taxon>
        <taxon>Acalypheae</taxon>
        <taxon>Ricinus</taxon>
    </lineage>
</organism>
<sequence>MKNLYNKKGKIHPSPSVPDHLSLLPATIITLAAALSEEDKQVLAYLISCCGTTTNTNSSSLTAHQKKSADDGKDHDPMFNCNCFSCYMSYWVRWDTSPNRELIHDIIEAYEEGLFKKKRKSLKKKKDKSNKRDLKEKSTSEMGFEDSRELDSVEKNSGDGSGSGSGDVEAELEKGTVRKITSFLGDKIWGIWSRD</sequence>
<dbReference type="InParanoid" id="B9SSJ1"/>
<dbReference type="OrthoDB" id="1937859at2759"/>
<evidence type="ECO:0000313" key="2">
    <source>
        <dbReference type="EMBL" id="EEF33434.1"/>
    </source>
</evidence>
<evidence type="ECO:0000313" key="3">
    <source>
        <dbReference type="Proteomes" id="UP000008311"/>
    </source>
</evidence>
<protein>
    <submittedName>
        <fullName evidence="2">Uncharacterized protein</fullName>
    </submittedName>
</protein>
<reference evidence="3" key="1">
    <citation type="journal article" date="2010" name="Nat. Biotechnol.">
        <title>Draft genome sequence of the oilseed species Ricinus communis.</title>
        <authorList>
            <person name="Chan A.P."/>
            <person name="Crabtree J."/>
            <person name="Zhao Q."/>
            <person name="Lorenzi H."/>
            <person name="Orvis J."/>
            <person name="Puiu D."/>
            <person name="Melake-Berhan A."/>
            <person name="Jones K.M."/>
            <person name="Redman J."/>
            <person name="Chen G."/>
            <person name="Cahoon E.B."/>
            <person name="Gedil M."/>
            <person name="Stanke M."/>
            <person name="Haas B.J."/>
            <person name="Wortman J.R."/>
            <person name="Fraser-Liggett C.M."/>
            <person name="Ravel J."/>
            <person name="Rabinowicz P.D."/>
        </authorList>
    </citation>
    <scope>NUCLEOTIDE SEQUENCE [LARGE SCALE GENOMIC DNA]</scope>
    <source>
        <strain evidence="3">cv. Hale</strain>
    </source>
</reference>
<accession>B9SSJ1</accession>
<dbReference type="PANTHER" id="PTHR31903:SF12">
    <property type="match status" value="1"/>
</dbReference>
<dbReference type="FunCoup" id="B9SSJ1">
    <property type="interactions" value="230"/>
</dbReference>
<proteinExistence type="predicted"/>
<dbReference type="AlphaFoldDB" id="B9SSJ1"/>
<feature type="region of interest" description="Disordered" evidence="1">
    <location>
        <begin position="125"/>
        <end position="171"/>
    </location>
</feature>
<evidence type="ECO:0000256" key="1">
    <source>
        <dbReference type="SAM" id="MobiDB-lite"/>
    </source>
</evidence>